<protein>
    <submittedName>
        <fullName evidence="1">Uncharacterized protein</fullName>
    </submittedName>
</protein>
<accession>A0A026W0N0</accession>
<evidence type="ECO:0000313" key="2">
    <source>
        <dbReference type="Proteomes" id="UP000053097"/>
    </source>
</evidence>
<sequence>MRRAEELKDIQERCDTFLNSCMPGSVLHNKVVERVVYRYYRRASWNVFPWTVLRFVFGKDRGAKDHRISRGRSSGSSEDVRGKKGEFSFRCRNWNCRWRPDLRHFAIAVAVASRVGRPRFCGARQKGGRGKGLRSLACLLVVFLRSAVCFVGQC</sequence>
<organism evidence="1 2">
    <name type="scientific">Ooceraea biroi</name>
    <name type="common">Clonal raider ant</name>
    <name type="synonym">Cerapachys biroi</name>
    <dbReference type="NCBI Taxonomy" id="2015173"/>
    <lineage>
        <taxon>Eukaryota</taxon>
        <taxon>Metazoa</taxon>
        <taxon>Ecdysozoa</taxon>
        <taxon>Arthropoda</taxon>
        <taxon>Hexapoda</taxon>
        <taxon>Insecta</taxon>
        <taxon>Pterygota</taxon>
        <taxon>Neoptera</taxon>
        <taxon>Endopterygota</taxon>
        <taxon>Hymenoptera</taxon>
        <taxon>Apocrita</taxon>
        <taxon>Aculeata</taxon>
        <taxon>Formicoidea</taxon>
        <taxon>Formicidae</taxon>
        <taxon>Dorylinae</taxon>
        <taxon>Ooceraea</taxon>
    </lineage>
</organism>
<gene>
    <name evidence="1" type="ORF">X777_12162</name>
</gene>
<proteinExistence type="predicted"/>
<reference evidence="1 2" key="1">
    <citation type="journal article" date="2014" name="Curr. Biol.">
        <title>The genome of the clonal raider ant Cerapachys biroi.</title>
        <authorList>
            <person name="Oxley P.R."/>
            <person name="Ji L."/>
            <person name="Fetter-Pruneda I."/>
            <person name="McKenzie S.K."/>
            <person name="Li C."/>
            <person name="Hu H."/>
            <person name="Zhang G."/>
            <person name="Kronauer D.J."/>
        </authorList>
    </citation>
    <scope>NUCLEOTIDE SEQUENCE [LARGE SCALE GENOMIC DNA]</scope>
</reference>
<dbReference type="EMBL" id="KK107503">
    <property type="protein sequence ID" value="EZA49617.1"/>
    <property type="molecule type" value="Genomic_DNA"/>
</dbReference>
<dbReference type="Proteomes" id="UP000053097">
    <property type="component" value="Unassembled WGS sequence"/>
</dbReference>
<keyword evidence="2" id="KW-1185">Reference proteome</keyword>
<name>A0A026W0N0_OOCBI</name>
<evidence type="ECO:0000313" key="1">
    <source>
        <dbReference type="EMBL" id="EZA49617.1"/>
    </source>
</evidence>
<dbReference type="AlphaFoldDB" id="A0A026W0N0"/>